<keyword evidence="1" id="KW-0812">Transmembrane</keyword>
<protein>
    <submittedName>
        <fullName evidence="2">Uncharacterized protein</fullName>
    </submittedName>
</protein>
<keyword evidence="1" id="KW-0472">Membrane</keyword>
<dbReference type="EMBL" id="HACA01008459">
    <property type="protein sequence ID" value="CDW25820.1"/>
    <property type="molecule type" value="Transcribed_RNA"/>
</dbReference>
<reference evidence="2" key="1">
    <citation type="submission" date="2014-05" db="EMBL/GenBank/DDBJ databases">
        <authorList>
            <person name="Chronopoulou M."/>
        </authorList>
    </citation>
    <scope>NUCLEOTIDE SEQUENCE</scope>
    <source>
        <tissue evidence="2">Whole organism</tissue>
    </source>
</reference>
<evidence type="ECO:0000256" key="1">
    <source>
        <dbReference type="SAM" id="Phobius"/>
    </source>
</evidence>
<organism evidence="2">
    <name type="scientific">Lepeophtheirus salmonis</name>
    <name type="common">Salmon louse</name>
    <name type="synonym">Caligus salmonis</name>
    <dbReference type="NCBI Taxonomy" id="72036"/>
    <lineage>
        <taxon>Eukaryota</taxon>
        <taxon>Metazoa</taxon>
        <taxon>Ecdysozoa</taxon>
        <taxon>Arthropoda</taxon>
        <taxon>Crustacea</taxon>
        <taxon>Multicrustacea</taxon>
        <taxon>Hexanauplia</taxon>
        <taxon>Copepoda</taxon>
        <taxon>Siphonostomatoida</taxon>
        <taxon>Caligidae</taxon>
        <taxon>Lepeophtheirus</taxon>
    </lineage>
</organism>
<keyword evidence="1" id="KW-1133">Transmembrane helix</keyword>
<proteinExistence type="predicted"/>
<name>A0A0K2TJ29_LEPSM</name>
<accession>A0A0K2TJ29</accession>
<evidence type="ECO:0000313" key="2">
    <source>
        <dbReference type="EMBL" id="CDW25820.1"/>
    </source>
</evidence>
<sequence length="52" mass="5971">MNVCWNVDDNHPLIIVIVFPLPCVYVTGFWSLDSHIILVCISKNCHLAKEPY</sequence>
<dbReference type="AlphaFoldDB" id="A0A0K2TJ29"/>
<feature type="transmembrane region" description="Helical" evidence="1">
    <location>
        <begin position="12"/>
        <end position="32"/>
    </location>
</feature>